<keyword evidence="3" id="KW-1185">Reference proteome</keyword>
<dbReference type="EMBL" id="CP101527">
    <property type="protein sequence ID" value="UZW74266.1"/>
    <property type="molecule type" value="Genomic_DNA"/>
</dbReference>
<keyword evidence="1" id="KW-0732">Signal</keyword>
<dbReference type="RefSeq" id="WP_251811133.1">
    <property type="nucleotide sequence ID" value="NZ_CP101527.1"/>
</dbReference>
<gene>
    <name evidence="2" type="ORF">NNL22_14735</name>
</gene>
<protein>
    <recommendedName>
        <fullName evidence="4">Amidohydrolase</fullName>
    </recommendedName>
</protein>
<dbReference type="SUPFAM" id="SSF51338">
    <property type="entry name" value="Composite domain of metallo-dependent hydrolases"/>
    <property type="match status" value="1"/>
</dbReference>
<dbReference type="KEGG" id="asem:NNL22_14735"/>
<reference evidence="2" key="1">
    <citation type="submission" date="2022-07" db="EMBL/GenBank/DDBJ databases">
        <title>Alkalimarinus sp. nov., isolated from gut of a Alitta virens.</title>
        <authorList>
            <person name="Yang A.I."/>
            <person name="Shin N.-R."/>
        </authorList>
    </citation>
    <scope>NUCLEOTIDE SEQUENCE</scope>
    <source>
        <strain evidence="2">FA028</strain>
    </source>
</reference>
<proteinExistence type="predicted"/>
<dbReference type="Gene3D" id="2.30.40.10">
    <property type="entry name" value="Urease, subunit C, domain 1"/>
    <property type="match status" value="1"/>
</dbReference>
<dbReference type="InterPro" id="IPR011059">
    <property type="entry name" value="Metal-dep_hydrolase_composite"/>
</dbReference>
<organism evidence="2 3">
    <name type="scientific">Alkalimarinus sediminis</name>
    <dbReference type="NCBI Taxonomy" id="1632866"/>
    <lineage>
        <taxon>Bacteria</taxon>
        <taxon>Pseudomonadati</taxon>
        <taxon>Pseudomonadota</taxon>
        <taxon>Gammaproteobacteria</taxon>
        <taxon>Alteromonadales</taxon>
        <taxon>Alteromonadaceae</taxon>
        <taxon>Alkalimarinus</taxon>
    </lineage>
</organism>
<name>A0A9E8HK61_9ALTE</name>
<dbReference type="Proteomes" id="UP001164472">
    <property type="component" value="Chromosome"/>
</dbReference>
<dbReference type="GO" id="GO:0016810">
    <property type="term" value="F:hydrolase activity, acting on carbon-nitrogen (but not peptide) bonds"/>
    <property type="evidence" value="ECO:0007669"/>
    <property type="project" value="InterPro"/>
</dbReference>
<evidence type="ECO:0000313" key="2">
    <source>
        <dbReference type="EMBL" id="UZW74266.1"/>
    </source>
</evidence>
<dbReference type="AlphaFoldDB" id="A0A9E8HK61"/>
<feature type="signal peptide" evidence="1">
    <location>
        <begin position="1"/>
        <end position="25"/>
    </location>
</feature>
<evidence type="ECO:0000256" key="1">
    <source>
        <dbReference type="SAM" id="SignalP"/>
    </source>
</evidence>
<evidence type="ECO:0008006" key="4">
    <source>
        <dbReference type="Google" id="ProtNLM"/>
    </source>
</evidence>
<accession>A0A9E8HK61</accession>
<feature type="chain" id="PRO_5039249340" description="Amidohydrolase" evidence="1">
    <location>
        <begin position="26"/>
        <end position="74"/>
    </location>
</feature>
<evidence type="ECO:0000313" key="3">
    <source>
        <dbReference type="Proteomes" id="UP001164472"/>
    </source>
</evidence>
<sequence length="74" mass="7740">MQNLKLRNLTAVLAFSVSFALPAAAQEPSGPILFTNVNVFDGVNADLIKNANVVVTGNKITSVSTEPLAVAAER</sequence>